<dbReference type="RefSeq" id="WP_023848239.1">
    <property type="nucleotide sequence ID" value="NZ_CP047166.1"/>
</dbReference>
<proteinExistence type="predicted"/>
<organism evidence="1 2">
    <name type="scientific">Ponticoccus alexandrii</name>
    <dbReference type="NCBI Taxonomy" id="1943633"/>
    <lineage>
        <taxon>Bacteria</taxon>
        <taxon>Pseudomonadati</taxon>
        <taxon>Pseudomonadota</taxon>
        <taxon>Alphaproteobacteria</taxon>
        <taxon>Rhodobacterales</taxon>
        <taxon>Roseobacteraceae</taxon>
        <taxon>Ponticoccus</taxon>
    </lineage>
</organism>
<sequence>MHAIPFPSPAAVLRAALIVTADAAPPARPVAARCWELLKEAQGKPLDLDRWDRMMATPSDYPGAPLILPEAWRVVNTPLPADRRSPADHARAARRNRLCAIMGRL</sequence>
<evidence type="ECO:0000313" key="2">
    <source>
        <dbReference type="Proteomes" id="UP000596387"/>
    </source>
</evidence>
<dbReference type="Proteomes" id="UP000596387">
    <property type="component" value="Chromosome"/>
</dbReference>
<accession>A0ABX7F895</accession>
<reference evidence="1 2" key="1">
    <citation type="submission" date="2019-12" db="EMBL/GenBank/DDBJ databases">
        <title>Complete Genome Sequence of a Quorum-Sensing Bacterium,Rhodobacteraceae bacterium C31, Isolated from a marine microalgae symbiotic bacteria.</title>
        <authorList>
            <person name="Zhang Y."/>
        </authorList>
    </citation>
    <scope>NUCLEOTIDE SEQUENCE [LARGE SCALE GENOMIC DNA]</scope>
    <source>
        <strain evidence="1 2">C31</strain>
    </source>
</reference>
<evidence type="ECO:0000313" key="1">
    <source>
        <dbReference type="EMBL" id="QRF66356.1"/>
    </source>
</evidence>
<gene>
    <name evidence="1" type="ORF">GQA70_08565</name>
</gene>
<protein>
    <submittedName>
        <fullName evidence="1">Uncharacterized protein</fullName>
    </submittedName>
</protein>
<keyword evidence="2" id="KW-1185">Reference proteome</keyword>
<dbReference type="EMBL" id="CP047166">
    <property type="protein sequence ID" value="QRF66356.1"/>
    <property type="molecule type" value="Genomic_DNA"/>
</dbReference>
<name>A0ABX7F895_9RHOB</name>